<dbReference type="Proteomes" id="UP000516072">
    <property type="component" value="Chromosome"/>
</dbReference>
<evidence type="ECO:0000313" key="3">
    <source>
        <dbReference type="Proteomes" id="UP000516072"/>
    </source>
</evidence>
<dbReference type="EMBL" id="LR778175">
    <property type="protein sequence ID" value="CAB1277041.1"/>
    <property type="molecule type" value="Genomic_DNA"/>
</dbReference>
<proteinExistence type="predicted"/>
<feature type="compositionally biased region" description="Basic residues" evidence="1">
    <location>
        <begin position="28"/>
        <end position="39"/>
    </location>
</feature>
<evidence type="ECO:0000313" key="2">
    <source>
        <dbReference type="EMBL" id="CAB1277041.1"/>
    </source>
</evidence>
<feature type="region of interest" description="Disordered" evidence="1">
    <location>
        <begin position="21"/>
        <end position="40"/>
    </location>
</feature>
<name>A0A7G1QBI1_9GAMM</name>
<dbReference type="AlphaFoldDB" id="A0A7G1QBI1"/>
<reference evidence="2 3" key="1">
    <citation type="submission" date="2020-03" db="EMBL/GenBank/DDBJ databases">
        <authorList>
            <person name="Picone N."/>
        </authorList>
    </citation>
    <scope>NUCLEOTIDE SEQUENCE [LARGE SCALE GENOMIC DNA]</scope>
    <source>
        <strain evidence="2">NSCAC1</strain>
    </source>
</reference>
<keyword evidence="3" id="KW-1185">Reference proteome</keyword>
<protein>
    <submittedName>
        <fullName evidence="2">Uncharacterized protein</fullName>
    </submittedName>
</protein>
<dbReference type="KEGG" id="ntg:NSCAC_1472"/>
<dbReference type="NCBIfam" id="NF041023">
    <property type="entry name" value="PP0621_fam"/>
    <property type="match status" value="1"/>
</dbReference>
<dbReference type="RefSeq" id="WP_197744141.1">
    <property type="nucleotide sequence ID" value="NZ_LR778175.1"/>
</dbReference>
<gene>
    <name evidence="2" type="ORF">NSCAC_1472</name>
</gene>
<sequence length="77" mass="9239">MRLLLFCILFILVYLSTKNYLSSTSDRQKKRNQEKKKHSEHTMVRCAYCHVFLPEQEAIKANDHYFCSKLHQDSMKN</sequence>
<dbReference type="InterPro" id="IPR049708">
    <property type="entry name" value="PP0621-like"/>
</dbReference>
<accession>A0A7G1QBI1</accession>
<organism evidence="2 3">
    <name type="scientific">Candidatus Nitrosacidococcus tergens</name>
    <dbReference type="NCBI Taxonomy" id="553981"/>
    <lineage>
        <taxon>Bacteria</taxon>
        <taxon>Pseudomonadati</taxon>
        <taxon>Pseudomonadota</taxon>
        <taxon>Gammaproteobacteria</taxon>
        <taxon>Chromatiales</taxon>
        <taxon>Chromatiaceae</taxon>
        <taxon>Candidatus Nitrosacidococcus</taxon>
    </lineage>
</organism>
<evidence type="ECO:0000256" key="1">
    <source>
        <dbReference type="SAM" id="MobiDB-lite"/>
    </source>
</evidence>